<dbReference type="AlphaFoldDB" id="A0A9P8UNJ0"/>
<comment type="caution">
    <text evidence="1">The sequence shown here is derived from an EMBL/GenBank/DDBJ whole genome shotgun (WGS) entry which is preliminary data.</text>
</comment>
<reference evidence="1" key="1">
    <citation type="journal article" date="2021" name="Nat. Commun.">
        <title>Genetic determinants of endophytism in the Arabidopsis root mycobiome.</title>
        <authorList>
            <person name="Mesny F."/>
            <person name="Miyauchi S."/>
            <person name="Thiergart T."/>
            <person name="Pickel B."/>
            <person name="Atanasova L."/>
            <person name="Karlsson M."/>
            <person name="Huettel B."/>
            <person name="Barry K.W."/>
            <person name="Haridas S."/>
            <person name="Chen C."/>
            <person name="Bauer D."/>
            <person name="Andreopoulos W."/>
            <person name="Pangilinan J."/>
            <person name="LaButti K."/>
            <person name="Riley R."/>
            <person name="Lipzen A."/>
            <person name="Clum A."/>
            <person name="Drula E."/>
            <person name="Henrissat B."/>
            <person name="Kohler A."/>
            <person name="Grigoriev I.V."/>
            <person name="Martin F.M."/>
            <person name="Hacquard S."/>
        </authorList>
    </citation>
    <scope>NUCLEOTIDE SEQUENCE</scope>
    <source>
        <strain evidence="1">MPI-SDFR-AT-0073</strain>
    </source>
</reference>
<evidence type="ECO:0000313" key="2">
    <source>
        <dbReference type="Proteomes" id="UP000758603"/>
    </source>
</evidence>
<organism evidence="1 2">
    <name type="scientific">Truncatella angustata</name>
    <dbReference type="NCBI Taxonomy" id="152316"/>
    <lineage>
        <taxon>Eukaryota</taxon>
        <taxon>Fungi</taxon>
        <taxon>Dikarya</taxon>
        <taxon>Ascomycota</taxon>
        <taxon>Pezizomycotina</taxon>
        <taxon>Sordariomycetes</taxon>
        <taxon>Xylariomycetidae</taxon>
        <taxon>Amphisphaeriales</taxon>
        <taxon>Sporocadaceae</taxon>
        <taxon>Truncatella</taxon>
    </lineage>
</organism>
<protein>
    <submittedName>
        <fullName evidence="1">Uncharacterized protein</fullName>
    </submittedName>
</protein>
<sequence length="238" mass="25435">MARAADWSGSYKFGNMFYTGPTASGVHIVKATYSLIPPSTPCGYATSGGNEELALWIGVQDDPTNQDVMQENFVQPLLNWAPSQKQTGCDTSDNTEWCVAASTYTPEGQNGQTYEPIAAGAQLDFEITVDGSVTQSVYADGKLISTQTDSEGMVPAVFYGANECYLQSCGTLDSYSWTNITVQLSAADKNYGSTLSLTNAVSDGFATADGGITWTNAAITLEKDYLYTDNAEHECTSS</sequence>
<proteinExistence type="predicted"/>
<gene>
    <name evidence="1" type="ORF">BKA67DRAFT_657128</name>
</gene>
<name>A0A9P8UNJ0_9PEZI</name>
<keyword evidence="2" id="KW-1185">Reference proteome</keyword>
<dbReference type="Proteomes" id="UP000758603">
    <property type="component" value="Unassembled WGS sequence"/>
</dbReference>
<dbReference type="RefSeq" id="XP_045959439.1">
    <property type="nucleotide sequence ID" value="XM_046107063.1"/>
</dbReference>
<dbReference type="GeneID" id="70135954"/>
<accession>A0A9P8UNJ0</accession>
<evidence type="ECO:0000313" key="1">
    <source>
        <dbReference type="EMBL" id="KAH6655174.1"/>
    </source>
</evidence>
<dbReference type="EMBL" id="JAGPXC010000003">
    <property type="protein sequence ID" value="KAH6655174.1"/>
    <property type="molecule type" value="Genomic_DNA"/>
</dbReference>
<dbReference type="OrthoDB" id="5086500at2759"/>